<accession>A0ABU1Q683</accession>
<dbReference type="Pfam" id="PF04978">
    <property type="entry name" value="MST"/>
    <property type="match status" value="1"/>
</dbReference>
<dbReference type="InterPro" id="IPR034660">
    <property type="entry name" value="DinB/YfiT-like"/>
</dbReference>
<keyword evidence="3" id="KW-1185">Reference proteome</keyword>
<evidence type="ECO:0000313" key="2">
    <source>
        <dbReference type="EMBL" id="MDR6598398.1"/>
    </source>
</evidence>
<sequence>MIDDFAKEYLHGDLREVREVLLRKLDGLSEYDVRRPLTPTGTNLLGLGANMRSSDSPFDGARRDPRAETNANYRGW</sequence>
<evidence type="ECO:0000313" key="3">
    <source>
        <dbReference type="Proteomes" id="UP001268819"/>
    </source>
</evidence>
<feature type="region of interest" description="Disordered" evidence="1">
    <location>
        <begin position="42"/>
        <end position="76"/>
    </location>
</feature>
<name>A0ABU1Q683_9PSEU</name>
<gene>
    <name evidence="2" type="ORF">J2S66_006782</name>
</gene>
<comment type="caution">
    <text evidence="2">The sequence shown here is derived from an EMBL/GenBank/DDBJ whole genome shotgun (WGS) entry which is preliminary data.</text>
</comment>
<proteinExistence type="predicted"/>
<evidence type="ECO:0000256" key="1">
    <source>
        <dbReference type="SAM" id="MobiDB-lite"/>
    </source>
</evidence>
<reference evidence="2 3" key="1">
    <citation type="submission" date="2023-07" db="EMBL/GenBank/DDBJ databases">
        <title>Sequencing the genomes of 1000 actinobacteria strains.</title>
        <authorList>
            <person name="Klenk H.-P."/>
        </authorList>
    </citation>
    <scope>NUCLEOTIDE SEQUENCE [LARGE SCALE GENOMIC DNA]</scope>
    <source>
        <strain evidence="2 3">DSM 43749</strain>
    </source>
</reference>
<dbReference type="InterPro" id="IPR007061">
    <property type="entry name" value="MST-like"/>
</dbReference>
<dbReference type="SUPFAM" id="SSF109854">
    <property type="entry name" value="DinB/YfiT-like putative metalloenzymes"/>
    <property type="match status" value="1"/>
</dbReference>
<protein>
    <submittedName>
        <fullName evidence="2">Uncharacterized protein</fullName>
    </submittedName>
</protein>
<organism evidence="2 3">
    <name type="scientific">Saccharothrix longispora</name>
    <dbReference type="NCBI Taxonomy" id="33920"/>
    <lineage>
        <taxon>Bacteria</taxon>
        <taxon>Bacillati</taxon>
        <taxon>Actinomycetota</taxon>
        <taxon>Actinomycetes</taxon>
        <taxon>Pseudonocardiales</taxon>
        <taxon>Pseudonocardiaceae</taxon>
        <taxon>Saccharothrix</taxon>
    </lineage>
</organism>
<dbReference type="EMBL" id="JAVDSG010000001">
    <property type="protein sequence ID" value="MDR6598398.1"/>
    <property type="molecule type" value="Genomic_DNA"/>
</dbReference>
<dbReference type="Proteomes" id="UP001268819">
    <property type="component" value="Unassembled WGS sequence"/>
</dbReference>